<name>A0ABV4HGR6_9SPHI</name>
<sequence>MSYEGSEGVYFAMRHGTNEYLSELWPYQPFTDVDFVRVPTDEIDFPVHIMITGPTKNYDRVYQVEVNPDSTTAIVGQHYEALKGQYILPAGTVSTSIHVRLKRTPDLQIKPVTLGLRLVPTKDFALSFPEWHSIPSLNSGTVVSQFDATLHSLRINDVMVQPAVWSGSLQPGNGESGLFGLFSRRKMEFLTEYLGLRYEDFATPETMPMARMMLVASDATKVLVKLYNERRPVLEDDGRLMWMGTVPWTSYPGVPWIPGD</sequence>
<gene>
    <name evidence="1" type="ORF">ABTW24_18910</name>
</gene>
<reference evidence="1 2" key="1">
    <citation type="submission" date="2024-06" db="EMBL/GenBank/DDBJ databases">
        <title>Soil Sphingobacterium thalpophilum.</title>
        <authorList>
            <person name="Yang J."/>
            <person name="Li J."/>
        </authorList>
    </citation>
    <scope>NUCLEOTIDE SEQUENCE [LARGE SCALE GENOMIC DNA]</scope>
    <source>
        <strain evidence="1 2">22g91tb</strain>
    </source>
</reference>
<keyword evidence="2" id="KW-1185">Reference proteome</keyword>
<accession>A0ABV4HGR6</accession>
<organism evidence="1 2">
    <name type="scientific">Sphingobacterium thalpophilum</name>
    <dbReference type="NCBI Taxonomy" id="259"/>
    <lineage>
        <taxon>Bacteria</taxon>
        <taxon>Pseudomonadati</taxon>
        <taxon>Bacteroidota</taxon>
        <taxon>Sphingobacteriia</taxon>
        <taxon>Sphingobacteriales</taxon>
        <taxon>Sphingobacteriaceae</taxon>
        <taxon>Sphingobacterium</taxon>
    </lineage>
</organism>
<protein>
    <submittedName>
        <fullName evidence="1">DUF4843 domain-containing protein</fullName>
    </submittedName>
</protein>
<dbReference type="EMBL" id="JBEOQB010000005">
    <property type="protein sequence ID" value="MEZ0453668.1"/>
    <property type="molecule type" value="Genomic_DNA"/>
</dbReference>
<dbReference type="RefSeq" id="WP_343539938.1">
    <property type="nucleotide sequence ID" value="NZ_CP158797.1"/>
</dbReference>
<evidence type="ECO:0000313" key="2">
    <source>
        <dbReference type="Proteomes" id="UP001566204"/>
    </source>
</evidence>
<evidence type="ECO:0000313" key="1">
    <source>
        <dbReference type="EMBL" id="MEZ0453668.1"/>
    </source>
</evidence>
<dbReference type="Pfam" id="PF16132">
    <property type="entry name" value="DUF4843"/>
    <property type="match status" value="1"/>
</dbReference>
<dbReference type="Proteomes" id="UP001566204">
    <property type="component" value="Unassembled WGS sequence"/>
</dbReference>
<proteinExistence type="predicted"/>
<comment type="caution">
    <text evidence="1">The sequence shown here is derived from an EMBL/GenBank/DDBJ whole genome shotgun (WGS) entry which is preliminary data.</text>
</comment>
<dbReference type="InterPro" id="IPR032299">
    <property type="entry name" value="DUF4843"/>
</dbReference>